<evidence type="ECO:0000256" key="1">
    <source>
        <dbReference type="SAM" id="MobiDB-lite"/>
    </source>
</evidence>
<protein>
    <recommendedName>
        <fullName evidence="5">Heavy metal transporter</fullName>
    </recommendedName>
</protein>
<gene>
    <name evidence="3" type="ORF">GCM10022223_01660</name>
</gene>
<accession>A0ABP6YZ36</accession>
<evidence type="ECO:0000256" key="2">
    <source>
        <dbReference type="SAM" id="Phobius"/>
    </source>
</evidence>
<feature type="transmembrane region" description="Helical" evidence="2">
    <location>
        <begin position="71"/>
        <end position="93"/>
    </location>
</feature>
<dbReference type="Proteomes" id="UP001501074">
    <property type="component" value="Unassembled WGS sequence"/>
</dbReference>
<keyword evidence="2" id="KW-0812">Transmembrane</keyword>
<organism evidence="3 4">
    <name type="scientific">Kineosporia mesophila</name>
    <dbReference type="NCBI Taxonomy" id="566012"/>
    <lineage>
        <taxon>Bacteria</taxon>
        <taxon>Bacillati</taxon>
        <taxon>Actinomycetota</taxon>
        <taxon>Actinomycetes</taxon>
        <taxon>Kineosporiales</taxon>
        <taxon>Kineosporiaceae</taxon>
        <taxon>Kineosporia</taxon>
    </lineage>
</organism>
<comment type="caution">
    <text evidence="3">The sequence shown here is derived from an EMBL/GenBank/DDBJ whole genome shotgun (WGS) entry which is preliminary data.</text>
</comment>
<keyword evidence="2" id="KW-0472">Membrane</keyword>
<feature type="region of interest" description="Disordered" evidence="1">
    <location>
        <begin position="1"/>
        <end position="64"/>
    </location>
</feature>
<dbReference type="RefSeq" id="WP_231485449.1">
    <property type="nucleotide sequence ID" value="NZ_BAAAZO010000001.1"/>
</dbReference>
<name>A0ABP6YZ36_9ACTN</name>
<evidence type="ECO:0000313" key="4">
    <source>
        <dbReference type="Proteomes" id="UP001501074"/>
    </source>
</evidence>
<evidence type="ECO:0008006" key="5">
    <source>
        <dbReference type="Google" id="ProtNLM"/>
    </source>
</evidence>
<reference evidence="4" key="1">
    <citation type="journal article" date="2019" name="Int. J. Syst. Evol. Microbiol.">
        <title>The Global Catalogue of Microorganisms (GCM) 10K type strain sequencing project: providing services to taxonomists for standard genome sequencing and annotation.</title>
        <authorList>
            <consortium name="The Broad Institute Genomics Platform"/>
            <consortium name="The Broad Institute Genome Sequencing Center for Infectious Disease"/>
            <person name="Wu L."/>
            <person name="Ma J."/>
        </authorList>
    </citation>
    <scope>NUCLEOTIDE SEQUENCE [LARGE SCALE GENOMIC DNA]</scope>
    <source>
        <strain evidence="4">JCM 16902</strain>
    </source>
</reference>
<dbReference type="EMBL" id="BAAAZO010000001">
    <property type="protein sequence ID" value="GAA3590815.1"/>
    <property type="molecule type" value="Genomic_DNA"/>
</dbReference>
<sequence>MNPSEPTRPLPAGGPKAGTARPGRPTAGTSTRPLRTDGDLTGAEPPRRPPGDRRPAPGAERPKKSGRFRGLIIALTVILVTVGGSVTAAWIWLQGAVGPVTIREICTGEFADGSSHTLEIDQANNAAIITAIAEKRNFPVRAATIGVATAIQESKLRNISYGDRDSVGLFQQRPSQGWGTREEILDPIYAANAFYDALEKIGDLDELTITEAAQKVQRSAYPEAYADHEPEARMVVSPLAGYSPGGWNCVLREDGDLTAETPGKNGLTARSAAVRAAAKAELGRNNSTIDQAGTALTFSVPAASEKRHAWALASWALARADDLGVRQVSLNGYTWDRSKSGKGWTQTDTGLGERQVRITVY</sequence>
<keyword evidence="2" id="KW-1133">Transmembrane helix</keyword>
<feature type="compositionally biased region" description="Basic and acidic residues" evidence="1">
    <location>
        <begin position="45"/>
        <end position="63"/>
    </location>
</feature>
<evidence type="ECO:0000313" key="3">
    <source>
        <dbReference type="EMBL" id="GAA3590815.1"/>
    </source>
</evidence>
<keyword evidence="4" id="KW-1185">Reference proteome</keyword>
<proteinExistence type="predicted"/>